<dbReference type="GO" id="GO:0048731">
    <property type="term" value="P:system development"/>
    <property type="evidence" value="ECO:0007669"/>
    <property type="project" value="UniProtKB-ARBA"/>
</dbReference>
<comment type="similarity">
    <text evidence="2 7">Belongs to the chordin family.</text>
</comment>
<feature type="domain" description="CHRD" evidence="10">
    <location>
        <begin position="141"/>
        <end position="277"/>
    </location>
</feature>
<evidence type="ECO:0000256" key="7">
    <source>
        <dbReference type="PIRNR" id="PIRNR002496"/>
    </source>
</evidence>
<dbReference type="InParanoid" id="A0A6P7F124"/>
<dbReference type="PROSITE" id="PS50184">
    <property type="entry name" value="VWFC_2"/>
    <property type="match status" value="1"/>
</dbReference>
<evidence type="ECO:0000256" key="6">
    <source>
        <dbReference type="ARBA" id="ARBA00023180"/>
    </source>
</evidence>
<evidence type="ECO:0000256" key="4">
    <source>
        <dbReference type="ARBA" id="ARBA00022525"/>
    </source>
</evidence>
<feature type="domain" description="CHRD" evidence="10">
    <location>
        <begin position="279"/>
        <end position="410"/>
    </location>
</feature>
<evidence type="ECO:0000259" key="10">
    <source>
        <dbReference type="PROSITE" id="PS50933"/>
    </source>
</evidence>
<dbReference type="SUPFAM" id="SSF57603">
    <property type="entry name" value="FnI-like domain"/>
    <property type="match status" value="2"/>
</dbReference>
<keyword evidence="5" id="KW-0677">Repeat</keyword>
<accession>A0A6P7F124</accession>
<dbReference type="PIRSF" id="PIRSF002496">
    <property type="entry name" value="Chordin"/>
    <property type="match status" value="1"/>
</dbReference>
<dbReference type="OrthoDB" id="9829321at2759"/>
<feature type="chain" id="PRO_5028116788" evidence="8">
    <location>
        <begin position="23"/>
        <end position="935"/>
    </location>
</feature>
<keyword evidence="3 7" id="KW-0217">Developmental protein</keyword>
<dbReference type="SMART" id="SM00754">
    <property type="entry name" value="CHRD"/>
    <property type="match status" value="2"/>
</dbReference>
<proteinExistence type="inferred from homology"/>
<keyword evidence="8" id="KW-0732">Signal</keyword>
<dbReference type="InterPro" id="IPR016353">
    <property type="entry name" value="Chordin"/>
</dbReference>
<dbReference type="FunCoup" id="A0A6P7F124">
    <property type="interactions" value="95"/>
</dbReference>
<dbReference type="PANTHER" id="PTHR46526:SF1">
    <property type="entry name" value="CHORDIN"/>
    <property type="match status" value="1"/>
</dbReference>
<reference evidence="11" key="1">
    <citation type="submission" date="2025-08" db="UniProtKB">
        <authorList>
            <consortium name="RefSeq"/>
        </authorList>
    </citation>
    <scope>IDENTIFICATION</scope>
    <source>
        <tissue evidence="11">Whole insect</tissue>
    </source>
</reference>
<dbReference type="InterPro" id="IPR001007">
    <property type="entry name" value="VWF_dom"/>
</dbReference>
<dbReference type="Gene3D" id="6.20.200.20">
    <property type="match status" value="1"/>
</dbReference>
<keyword evidence="4" id="KW-0964">Secreted</keyword>
<dbReference type="Pfam" id="PF00093">
    <property type="entry name" value="VWC"/>
    <property type="match status" value="2"/>
</dbReference>
<dbReference type="PROSITE" id="PS01208">
    <property type="entry name" value="VWFC_1"/>
    <property type="match status" value="1"/>
</dbReference>
<dbReference type="AlphaFoldDB" id="A0A6P7F124"/>
<dbReference type="RefSeq" id="XP_028129016.1">
    <property type="nucleotide sequence ID" value="XM_028273215.1"/>
</dbReference>
<evidence type="ECO:0000313" key="11">
    <source>
        <dbReference type="RefSeq" id="XP_028129016.1"/>
    </source>
</evidence>
<organism evidence="11">
    <name type="scientific">Diabrotica virgifera virgifera</name>
    <name type="common">western corn rootworm</name>
    <dbReference type="NCBI Taxonomy" id="50390"/>
    <lineage>
        <taxon>Eukaryota</taxon>
        <taxon>Metazoa</taxon>
        <taxon>Ecdysozoa</taxon>
        <taxon>Arthropoda</taxon>
        <taxon>Hexapoda</taxon>
        <taxon>Insecta</taxon>
        <taxon>Pterygota</taxon>
        <taxon>Neoptera</taxon>
        <taxon>Endopterygota</taxon>
        <taxon>Coleoptera</taxon>
        <taxon>Polyphaga</taxon>
        <taxon>Cucujiformia</taxon>
        <taxon>Chrysomeloidea</taxon>
        <taxon>Chrysomelidae</taxon>
        <taxon>Galerucinae</taxon>
        <taxon>Diabroticina</taxon>
        <taxon>Diabroticites</taxon>
        <taxon>Diabrotica</taxon>
    </lineage>
</organism>
<dbReference type="GO" id="GO:0030514">
    <property type="term" value="P:negative regulation of BMP signaling pathway"/>
    <property type="evidence" value="ECO:0007669"/>
    <property type="project" value="TreeGrafter"/>
</dbReference>
<evidence type="ECO:0000256" key="1">
    <source>
        <dbReference type="ARBA" id="ARBA00004613"/>
    </source>
</evidence>
<evidence type="ECO:0000256" key="5">
    <source>
        <dbReference type="ARBA" id="ARBA00022737"/>
    </source>
</evidence>
<feature type="signal peptide" evidence="8">
    <location>
        <begin position="1"/>
        <end position="22"/>
    </location>
</feature>
<keyword evidence="6" id="KW-0325">Glycoprotein</keyword>
<dbReference type="PANTHER" id="PTHR46526">
    <property type="entry name" value="CHORDIN"/>
    <property type="match status" value="1"/>
</dbReference>
<dbReference type="InterPro" id="IPR052278">
    <property type="entry name" value="Chordin-like_regulators"/>
</dbReference>
<dbReference type="PROSITE" id="PS50933">
    <property type="entry name" value="CHRD"/>
    <property type="match status" value="2"/>
</dbReference>
<comment type="subcellular location">
    <subcellularLocation>
        <location evidence="1">Secreted</location>
    </subcellularLocation>
</comment>
<dbReference type="GO" id="GO:0009953">
    <property type="term" value="P:dorsal/ventral pattern formation"/>
    <property type="evidence" value="ECO:0007669"/>
    <property type="project" value="TreeGrafter"/>
</dbReference>
<protein>
    <submittedName>
        <fullName evidence="11">Dorsal-ventral patterning protein Sog</fullName>
    </submittedName>
</protein>
<dbReference type="GO" id="GO:0005615">
    <property type="term" value="C:extracellular space"/>
    <property type="evidence" value="ECO:0007669"/>
    <property type="project" value="TreeGrafter"/>
</dbReference>
<evidence type="ECO:0000256" key="3">
    <source>
        <dbReference type="ARBA" id="ARBA00022473"/>
    </source>
</evidence>
<evidence type="ECO:0000256" key="8">
    <source>
        <dbReference type="SAM" id="SignalP"/>
    </source>
</evidence>
<sequence length="935" mass="104709">MQVSRLLVFVTAFLAVLGLVQARMKSPLIDEDLPRSRNKAAECVFGKQIRELGSQWIPDLGVPIGVLYCMKCECVPFQRKRRIVARVQCRNIKNECPEPTCEDPVLLPERCCKICPGDNKNEPDVIQDIVPQNVIEEEERRINHFAALLTGRSSLDLRNDTMPKDLNKNNVVATGRFTFHRRNLHYSFYISEKAARPKFLHILDNQGTILEEFTLSHAGGLVNSPYQNATRKICGIWRRLPREYRRFLKQEKLYVQLIWGTKDSEFTLSGKLTKYVALASELFSSLLEPAPGTDSAKMAGSGGTALVSTSSTPSPSVHVAVIFNGLFTSEESTGVPINVMLALDEKKQIIIEGNIKVNKPAPDLNLIELSSPVTLADLRSLSRGRVLLTVSSVSEPSALRLSGSIITKVTCEIFQALLVGDRDLASTSNGLAWMYLNNQGALIYTIQIDNRNTDQLHNVTLTDVSGKRKAEVLTPYFHTGVAHGAEDRMVHKILEPLYNSRLDMRISVGNSSLHGHLNSKLVADARDGPAPILLKRENYSLPSTVGGIVWISVDSECHIHYDLSISGLGHERKLELYLEMYPIIAPGAPVLIKTLEEFEGNQVEGSPIEYLTKEELDMLDGGVTFVKLKDSLHKVVLLSATLTKIKLPISCRPPRDNNIIPVISGTYGNSRDQPGVGHPTESCFFEGKFYKKDSTWVSKNPCQMCFCQDGQPTCDVMNCPDIKCPHKNFTTPGECCSICGEPAILMSTKKCIFNGRTYSPGSKFHPFLIPIGFDDCTVCTCDPIDLEIKCKRIDSNTDKCGKGAATTPDTISDDNIGNWPIQRKEEVSNSELILKEGGCRNRMNPERPYRNQSTYHPYISSLGEYKCVTCKCQNGQSNCARERCEWKNCKMMFELRKSKSRNNKKSFPEEYCCTIKECRRIRHRKKLEERASHKQ</sequence>
<name>A0A6P7F124_DIAVI</name>
<dbReference type="SMART" id="SM00214">
    <property type="entry name" value="VWC"/>
    <property type="match status" value="2"/>
</dbReference>
<gene>
    <name evidence="11" type="primary">LOC114325218</name>
</gene>
<dbReference type="GO" id="GO:0036122">
    <property type="term" value="F:BMP binding"/>
    <property type="evidence" value="ECO:0007669"/>
    <property type="project" value="TreeGrafter"/>
</dbReference>
<dbReference type="KEGG" id="dvv:114325218"/>
<feature type="domain" description="VWFC" evidence="9">
    <location>
        <begin position="681"/>
        <end position="740"/>
    </location>
</feature>
<dbReference type="InterPro" id="IPR010895">
    <property type="entry name" value="CHRD"/>
</dbReference>
<evidence type="ECO:0000256" key="2">
    <source>
        <dbReference type="ARBA" id="ARBA00007156"/>
    </source>
</evidence>
<evidence type="ECO:0000259" key="9">
    <source>
        <dbReference type="PROSITE" id="PS50184"/>
    </source>
</evidence>